<dbReference type="AlphaFoldDB" id="A0A8H9KPQ6"/>
<organism evidence="1 2">
    <name type="scientific">Knoellia flava</name>
    <dbReference type="NCBI Taxonomy" id="913969"/>
    <lineage>
        <taxon>Bacteria</taxon>
        <taxon>Bacillati</taxon>
        <taxon>Actinomycetota</taxon>
        <taxon>Actinomycetes</taxon>
        <taxon>Micrococcales</taxon>
        <taxon>Intrasporangiaceae</taxon>
        <taxon>Knoellia</taxon>
    </lineage>
</organism>
<proteinExistence type="predicted"/>
<reference evidence="1" key="1">
    <citation type="journal article" date="2014" name="Int. J. Syst. Evol. Microbiol.">
        <title>Complete genome sequence of Corynebacterium casei LMG S-19264T (=DSM 44701T), isolated from a smear-ripened cheese.</title>
        <authorList>
            <consortium name="US DOE Joint Genome Institute (JGI-PGF)"/>
            <person name="Walter F."/>
            <person name="Albersmeier A."/>
            <person name="Kalinowski J."/>
            <person name="Ruckert C."/>
        </authorList>
    </citation>
    <scope>NUCLEOTIDE SEQUENCE</scope>
    <source>
        <strain evidence="1">CGMCC 1.10749</strain>
    </source>
</reference>
<protein>
    <submittedName>
        <fullName evidence="1">Uncharacterized protein</fullName>
    </submittedName>
</protein>
<name>A0A8H9KPQ6_9MICO</name>
<accession>A0A8H9KPQ6</accession>
<evidence type="ECO:0000313" key="2">
    <source>
        <dbReference type="Proteomes" id="UP000628079"/>
    </source>
</evidence>
<evidence type="ECO:0000313" key="1">
    <source>
        <dbReference type="EMBL" id="GGB66915.1"/>
    </source>
</evidence>
<gene>
    <name evidence="1" type="ORF">GCM10011314_02630</name>
</gene>
<dbReference type="Proteomes" id="UP000628079">
    <property type="component" value="Unassembled WGS sequence"/>
</dbReference>
<dbReference type="EMBL" id="BMEA01000001">
    <property type="protein sequence ID" value="GGB66915.1"/>
    <property type="molecule type" value="Genomic_DNA"/>
</dbReference>
<reference evidence="1" key="2">
    <citation type="submission" date="2020-09" db="EMBL/GenBank/DDBJ databases">
        <authorList>
            <person name="Sun Q."/>
            <person name="Zhou Y."/>
        </authorList>
    </citation>
    <scope>NUCLEOTIDE SEQUENCE</scope>
    <source>
        <strain evidence="1">CGMCC 1.10749</strain>
    </source>
</reference>
<comment type="caution">
    <text evidence="1">The sequence shown here is derived from an EMBL/GenBank/DDBJ whole genome shotgun (WGS) entry which is preliminary data.</text>
</comment>
<sequence length="261" mass="27257">MLAYDGGMPELPASVRIALWVTSTWRSGGTLESAMESALPDVDGVGDGVRALDLWRDLGERTVLVALPSSGDPTSLPRCGADALDAAVEAEECLVAPGLGALLVPTWSTFGAPGASGPDTGTRLDWTAYDCDPVPTHRVEALDPREATRSLTAKVLEVTEQLDALGGRPFDAASAREAMPRAGQWALPDDLPGQALRAVTFAAAISSAAAAGIDGPQDGPDGWTQQRRLELLRDLRRVAERALADATNAGVSAVAHPRTSR</sequence>